<evidence type="ECO:0000256" key="1">
    <source>
        <dbReference type="SAM" id="MobiDB-lite"/>
    </source>
</evidence>
<protein>
    <submittedName>
        <fullName evidence="2">Uncharacterized protein</fullName>
    </submittedName>
</protein>
<dbReference type="RefSeq" id="WP_169394449.1">
    <property type="nucleotide sequence ID" value="NZ_BAAAJH010000008.1"/>
</dbReference>
<feature type="region of interest" description="Disordered" evidence="1">
    <location>
        <begin position="14"/>
        <end position="55"/>
    </location>
</feature>
<comment type="caution">
    <text evidence="2">The sequence shown here is derived from an EMBL/GenBank/DDBJ whole genome shotgun (WGS) entry which is preliminary data.</text>
</comment>
<dbReference type="EMBL" id="JAAXKY010000008">
    <property type="protein sequence ID" value="NMH76380.1"/>
    <property type="molecule type" value="Genomic_DNA"/>
</dbReference>
<evidence type="ECO:0000313" key="2">
    <source>
        <dbReference type="EMBL" id="NMH76380.1"/>
    </source>
</evidence>
<name>A0ABX1R7N2_9PSEU</name>
<evidence type="ECO:0000313" key="3">
    <source>
        <dbReference type="Proteomes" id="UP001296706"/>
    </source>
</evidence>
<reference evidence="2 3" key="1">
    <citation type="submission" date="2020-04" db="EMBL/GenBank/DDBJ databases">
        <authorList>
            <person name="Klaysubun C."/>
            <person name="Duangmal K."/>
            <person name="Lipun K."/>
        </authorList>
    </citation>
    <scope>NUCLEOTIDE SEQUENCE [LARGE SCALE GENOMIC DNA]</scope>
    <source>
        <strain evidence="2 3">JCM 11839</strain>
    </source>
</reference>
<organism evidence="2 3">
    <name type="scientific">Pseudonocardia xinjiangensis</name>
    <dbReference type="NCBI Taxonomy" id="75289"/>
    <lineage>
        <taxon>Bacteria</taxon>
        <taxon>Bacillati</taxon>
        <taxon>Actinomycetota</taxon>
        <taxon>Actinomycetes</taxon>
        <taxon>Pseudonocardiales</taxon>
        <taxon>Pseudonocardiaceae</taxon>
        <taxon>Pseudonocardia</taxon>
    </lineage>
</organism>
<dbReference type="NCBIfam" id="NF038206">
    <property type="entry name" value="RGCVC_fam"/>
    <property type="match status" value="1"/>
</dbReference>
<accession>A0ABX1R7N2</accession>
<proteinExistence type="predicted"/>
<feature type="compositionally biased region" description="Low complexity" evidence="1">
    <location>
        <begin position="33"/>
        <end position="49"/>
    </location>
</feature>
<dbReference type="Proteomes" id="UP001296706">
    <property type="component" value="Unassembled WGS sequence"/>
</dbReference>
<sequence>MGSGAFRTWAAKLASSSTKAHTGRILPFGDGSTDITSAPSTQTTTSTLTAPRGTADPDATEVACLACEHPWDAHDAISTRYCTATIKAGGTGRGCVCRLPA</sequence>
<keyword evidence="3" id="KW-1185">Reference proteome</keyword>
<gene>
    <name evidence="2" type="ORF">HF577_04560</name>
</gene>